<keyword evidence="3" id="KW-1185">Reference proteome</keyword>
<keyword evidence="1" id="KW-1133">Transmembrane helix</keyword>
<accession>A0A5B7IF58</accession>
<comment type="caution">
    <text evidence="2">The sequence shown here is derived from an EMBL/GenBank/DDBJ whole genome shotgun (WGS) entry which is preliminary data.</text>
</comment>
<feature type="transmembrane region" description="Helical" evidence="1">
    <location>
        <begin position="79"/>
        <end position="95"/>
    </location>
</feature>
<keyword evidence="1" id="KW-0812">Transmembrane</keyword>
<sequence>MVCCSCPKIPAAESCNSNGHHLIAEDQARDIFRTDLKTSLEVTLKKLRQTMTLRATMKERLERTVLSVEKFLDELRQKVSLIFWCFLYLIQYMFYKNFHLFLSLHLPIL</sequence>
<evidence type="ECO:0000313" key="2">
    <source>
        <dbReference type="EMBL" id="MPC80479.1"/>
    </source>
</evidence>
<name>A0A5B7IF58_PORTR</name>
<protein>
    <submittedName>
        <fullName evidence="2">Uncharacterized protein</fullName>
    </submittedName>
</protein>
<proteinExistence type="predicted"/>
<dbReference type="EMBL" id="VSRR010054136">
    <property type="protein sequence ID" value="MPC80479.1"/>
    <property type="molecule type" value="Genomic_DNA"/>
</dbReference>
<dbReference type="OrthoDB" id="252722at2759"/>
<keyword evidence="1" id="KW-0472">Membrane</keyword>
<gene>
    <name evidence="2" type="ORF">E2C01_075059</name>
</gene>
<dbReference type="AlphaFoldDB" id="A0A5B7IF58"/>
<reference evidence="2 3" key="1">
    <citation type="submission" date="2019-05" db="EMBL/GenBank/DDBJ databases">
        <title>Another draft genome of Portunus trituberculatus and its Hox gene families provides insights of decapod evolution.</title>
        <authorList>
            <person name="Jeong J.-H."/>
            <person name="Song I."/>
            <person name="Kim S."/>
            <person name="Choi T."/>
            <person name="Kim D."/>
            <person name="Ryu S."/>
            <person name="Kim W."/>
        </authorList>
    </citation>
    <scope>NUCLEOTIDE SEQUENCE [LARGE SCALE GENOMIC DNA]</scope>
    <source>
        <tissue evidence="2">Muscle</tissue>
    </source>
</reference>
<evidence type="ECO:0000256" key="1">
    <source>
        <dbReference type="SAM" id="Phobius"/>
    </source>
</evidence>
<dbReference type="Proteomes" id="UP000324222">
    <property type="component" value="Unassembled WGS sequence"/>
</dbReference>
<evidence type="ECO:0000313" key="3">
    <source>
        <dbReference type="Proteomes" id="UP000324222"/>
    </source>
</evidence>
<organism evidence="2 3">
    <name type="scientific">Portunus trituberculatus</name>
    <name type="common">Swimming crab</name>
    <name type="synonym">Neptunus trituberculatus</name>
    <dbReference type="NCBI Taxonomy" id="210409"/>
    <lineage>
        <taxon>Eukaryota</taxon>
        <taxon>Metazoa</taxon>
        <taxon>Ecdysozoa</taxon>
        <taxon>Arthropoda</taxon>
        <taxon>Crustacea</taxon>
        <taxon>Multicrustacea</taxon>
        <taxon>Malacostraca</taxon>
        <taxon>Eumalacostraca</taxon>
        <taxon>Eucarida</taxon>
        <taxon>Decapoda</taxon>
        <taxon>Pleocyemata</taxon>
        <taxon>Brachyura</taxon>
        <taxon>Eubrachyura</taxon>
        <taxon>Portunoidea</taxon>
        <taxon>Portunidae</taxon>
        <taxon>Portuninae</taxon>
        <taxon>Portunus</taxon>
    </lineage>
</organism>